<dbReference type="AlphaFoldDB" id="A0A9W6WVV4"/>
<name>A0A9W6WVV4_9STRA</name>
<reference evidence="1" key="1">
    <citation type="submission" date="2023-04" db="EMBL/GenBank/DDBJ databases">
        <title>Phytophthora lilii NBRC 32176.</title>
        <authorList>
            <person name="Ichikawa N."/>
            <person name="Sato H."/>
            <person name="Tonouchi N."/>
        </authorList>
    </citation>
    <scope>NUCLEOTIDE SEQUENCE</scope>
    <source>
        <strain evidence="1">NBRC 32176</strain>
    </source>
</reference>
<evidence type="ECO:0000313" key="1">
    <source>
        <dbReference type="EMBL" id="GMF18716.1"/>
    </source>
</evidence>
<sequence>MAQKTKADELSRLHVALEQVTRFQTLFGAEMDGESAGEQVISLRKREDRLMRRLSSKKRSVNQRTEKVVHRLPRLMAKATRVVSERRQLITEQEELPAKHQWVPKVLWKLYEDVAEGAVKEKEMRPLKSAMHDLMKTLKETNPFFYLQVLYQPPPAHRDGQLEVVASDKLMAIAKTMTPFFRDLKRRSFALKFNRNSFVRIHHGWNKLRFTLAFVRRAARHFHVLILHLYAVAMGCDAPNVSAGIISEKAASGLLSDGAELRARLQLSRASATSEDNLVKETYEWTPELLIYLDEWRRYQSQHKVVFGFDRRERERDFLPQFSSDRITKKHGRRIPRRDVLADIGYHLGDIGDAWHASRLGRTCFRSMRIEDIGALEVRIKNNLAAVVDLVYKMMLARWMERKKRSAAWWSTLELREETYPENEDDLLFGAEEVESAEAYGEDGNSNIDHVDDLQDATDSESVEHKDIRRTKLQLPAGGGFRGPTALKLCDIIADATIVKRADNNGPTVGVAPHPLAADHTVRLLDIYAWADEEINGFQRKTERIVAVRDAMKTLRDRLQWSKASIEAAPETDTMPSFGKPICDDWRVSCVARHLCSLMSKAVAFAEETAMHEAANALTKKPSLRVTPNKTVLNDDKEATPTSLMDSDSSTKELLESVHDAYQHVTGLLDLYDGLRSSDWYDMIRSTSRLTAQLLRTISEDDALCFVPVVTEIDGEQLVSSG</sequence>
<comment type="caution">
    <text evidence="1">The sequence shown here is derived from an EMBL/GenBank/DDBJ whole genome shotgun (WGS) entry which is preliminary data.</text>
</comment>
<evidence type="ECO:0000313" key="2">
    <source>
        <dbReference type="Proteomes" id="UP001165083"/>
    </source>
</evidence>
<gene>
    <name evidence="1" type="ORF">Plil01_000704700</name>
</gene>
<keyword evidence="2" id="KW-1185">Reference proteome</keyword>
<dbReference type="OrthoDB" id="126858at2759"/>
<accession>A0A9W6WVV4</accession>
<dbReference type="EMBL" id="BSXW01000325">
    <property type="protein sequence ID" value="GMF18716.1"/>
    <property type="molecule type" value="Genomic_DNA"/>
</dbReference>
<protein>
    <submittedName>
        <fullName evidence="1">Unnamed protein product</fullName>
    </submittedName>
</protein>
<proteinExistence type="predicted"/>
<organism evidence="1 2">
    <name type="scientific">Phytophthora lilii</name>
    <dbReference type="NCBI Taxonomy" id="2077276"/>
    <lineage>
        <taxon>Eukaryota</taxon>
        <taxon>Sar</taxon>
        <taxon>Stramenopiles</taxon>
        <taxon>Oomycota</taxon>
        <taxon>Peronosporomycetes</taxon>
        <taxon>Peronosporales</taxon>
        <taxon>Peronosporaceae</taxon>
        <taxon>Phytophthora</taxon>
    </lineage>
</organism>
<dbReference type="Proteomes" id="UP001165083">
    <property type="component" value="Unassembled WGS sequence"/>
</dbReference>